<dbReference type="Proteomes" id="UP001291623">
    <property type="component" value="Unassembled WGS sequence"/>
</dbReference>
<name>A0AAE1VQM4_9SOLA</name>
<proteinExistence type="predicted"/>
<protein>
    <recommendedName>
        <fullName evidence="1">Retrovirus-related Pol polyprotein from transposon TNT 1-94-like beta-barrel domain-containing protein</fullName>
    </recommendedName>
</protein>
<dbReference type="EMBL" id="JAVYJV010000001">
    <property type="protein sequence ID" value="KAK4379268.1"/>
    <property type="molecule type" value="Genomic_DNA"/>
</dbReference>
<gene>
    <name evidence="2" type="ORF">RND71_001130</name>
</gene>
<comment type="caution">
    <text evidence="2">The sequence shown here is derived from an EMBL/GenBank/DDBJ whole genome shotgun (WGS) entry which is preliminary data.</text>
</comment>
<evidence type="ECO:0000313" key="3">
    <source>
        <dbReference type="Proteomes" id="UP001291623"/>
    </source>
</evidence>
<organism evidence="2 3">
    <name type="scientific">Anisodus tanguticus</name>
    <dbReference type="NCBI Taxonomy" id="243964"/>
    <lineage>
        <taxon>Eukaryota</taxon>
        <taxon>Viridiplantae</taxon>
        <taxon>Streptophyta</taxon>
        <taxon>Embryophyta</taxon>
        <taxon>Tracheophyta</taxon>
        <taxon>Spermatophyta</taxon>
        <taxon>Magnoliopsida</taxon>
        <taxon>eudicotyledons</taxon>
        <taxon>Gunneridae</taxon>
        <taxon>Pentapetalae</taxon>
        <taxon>asterids</taxon>
        <taxon>lamiids</taxon>
        <taxon>Solanales</taxon>
        <taxon>Solanaceae</taxon>
        <taxon>Solanoideae</taxon>
        <taxon>Hyoscyameae</taxon>
        <taxon>Anisodus</taxon>
    </lineage>
</organism>
<dbReference type="Pfam" id="PF22936">
    <property type="entry name" value="Pol_BBD"/>
    <property type="match status" value="1"/>
</dbReference>
<reference evidence="2" key="1">
    <citation type="submission" date="2023-12" db="EMBL/GenBank/DDBJ databases">
        <title>Genome assembly of Anisodus tanguticus.</title>
        <authorList>
            <person name="Wang Y.-J."/>
        </authorList>
    </citation>
    <scope>NUCLEOTIDE SEQUENCE</scope>
    <source>
        <strain evidence="2">KB-2021</strain>
        <tissue evidence="2">Leaf</tissue>
    </source>
</reference>
<dbReference type="AlphaFoldDB" id="A0AAE1VQM4"/>
<feature type="domain" description="Retrovirus-related Pol polyprotein from transposon TNT 1-94-like beta-barrel" evidence="1">
    <location>
        <begin position="10"/>
        <end position="88"/>
    </location>
</feature>
<keyword evidence="3" id="KW-1185">Reference proteome</keyword>
<dbReference type="InterPro" id="IPR054722">
    <property type="entry name" value="PolX-like_BBD"/>
</dbReference>
<accession>A0AAE1VQM4</accession>
<evidence type="ECO:0000313" key="2">
    <source>
        <dbReference type="EMBL" id="KAK4379268.1"/>
    </source>
</evidence>
<evidence type="ECO:0000259" key="1">
    <source>
        <dbReference type="Pfam" id="PF22936"/>
    </source>
</evidence>
<sequence>MSLNAPDENWYMDTGATSHMTTSQGTLSSYSKLSNLNQNIIVGSGQCIPIRGFGHSSLSPLHPPLILKNVLHAPKRIKNLIYVRRFTTDNNVSLEFDPFGFYVKDFTISRRIMRCDSTRDLYPISNAVNKPASVPSIFAALSSSLWHSRLGHP</sequence>